<dbReference type="OrthoDB" id="9798708at2"/>
<dbReference type="AlphaFoldDB" id="A0A5P2G683"/>
<reference evidence="2 3" key="1">
    <citation type="submission" date="2019-09" db="EMBL/GenBank/DDBJ databases">
        <title>Complete genome sequence of Arachidicoccus sp. B3-10 isolated from apple orchard soil.</title>
        <authorList>
            <person name="Kim H.S."/>
            <person name="Han K.-I."/>
            <person name="Suh M.K."/>
            <person name="Lee K.C."/>
            <person name="Eom M.K."/>
            <person name="Kim J.-S."/>
            <person name="Kang S.W."/>
            <person name="Sin Y."/>
            <person name="Lee J.-S."/>
        </authorList>
    </citation>
    <scope>NUCLEOTIDE SEQUENCE [LARGE SCALE GENOMIC DNA]</scope>
    <source>
        <strain evidence="2 3">B3-10</strain>
    </source>
</reference>
<dbReference type="Pfam" id="PF09527">
    <property type="entry name" value="ATPase_gene1"/>
    <property type="match status" value="1"/>
</dbReference>
<evidence type="ECO:0000313" key="2">
    <source>
        <dbReference type="EMBL" id="QES89422.1"/>
    </source>
</evidence>
<keyword evidence="1" id="KW-0812">Transmembrane</keyword>
<protein>
    <submittedName>
        <fullName evidence="2">AtpZ/AtpI family protein</fullName>
    </submittedName>
</protein>
<evidence type="ECO:0000313" key="3">
    <source>
        <dbReference type="Proteomes" id="UP000292424"/>
    </source>
</evidence>
<dbReference type="InterPro" id="IPR032820">
    <property type="entry name" value="ATPase_put"/>
</dbReference>
<sequence length="73" mass="8487">MLIRLEKKNNQNLIQKYLGLAAQFIAAILIGVFLGKFLDKKFSSGKYLFTWILPMLFIFAILFSVVRDVFKDK</sequence>
<dbReference type="EMBL" id="CP044016">
    <property type="protein sequence ID" value="QES89422.1"/>
    <property type="molecule type" value="Genomic_DNA"/>
</dbReference>
<organism evidence="2 3">
    <name type="scientific">Rhizosphaericola mali</name>
    <dbReference type="NCBI Taxonomy" id="2545455"/>
    <lineage>
        <taxon>Bacteria</taxon>
        <taxon>Pseudomonadati</taxon>
        <taxon>Bacteroidota</taxon>
        <taxon>Chitinophagia</taxon>
        <taxon>Chitinophagales</taxon>
        <taxon>Chitinophagaceae</taxon>
        <taxon>Rhizosphaericola</taxon>
    </lineage>
</organism>
<keyword evidence="3" id="KW-1185">Reference proteome</keyword>
<feature type="transmembrane region" description="Helical" evidence="1">
    <location>
        <begin position="17"/>
        <end position="35"/>
    </location>
</feature>
<name>A0A5P2G683_9BACT</name>
<dbReference type="Proteomes" id="UP000292424">
    <property type="component" value="Chromosome"/>
</dbReference>
<proteinExistence type="predicted"/>
<gene>
    <name evidence="2" type="ORF">E0W69_012355</name>
</gene>
<keyword evidence="1" id="KW-0472">Membrane</keyword>
<evidence type="ECO:0000256" key="1">
    <source>
        <dbReference type="SAM" id="Phobius"/>
    </source>
</evidence>
<accession>A0A5P2G683</accession>
<feature type="transmembrane region" description="Helical" evidence="1">
    <location>
        <begin position="47"/>
        <end position="66"/>
    </location>
</feature>
<dbReference type="KEGG" id="arac:E0W69_012355"/>
<keyword evidence="1" id="KW-1133">Transmembrane helix</keyword>